<keyword evidence="2" id="KW-1185">Reference proteome</keyword>
<reference evidence="1" key="1">
    <citation type="submission" date="2023-06" db="EMBL/GenBank/DDBJ databases">
        <title>Genome-scale phylogeny and comparative genomics of the fungal order Sordariales.</title>
        <authorList>
            <consortium name="Lawrence Berkeley National Laboratory"/>
            <person name="Hensen N."/>
            <person name="Bonometti L."/>
            <person name="Westerberg I."/>
            <person name="Brannstrom I.O."/>
            <person name="Guillou S."/>
            <person name="Cros-Aarteil S."/>
            <person name="Calhoun S."/>
            <person name="Haridas S."/>
            <person name="Kuo A."/>
            <person name="Mondo S."/>
            <person name="Pangilinan J."/>
            <person name="Riley R."/>
            <person name="Labutti K."/>
            <person name="Andreopoulos B."/>
            <person name="Lipzen A."/>
            <person name="Chen C."/>
            <person name="Yanf M."/>
            <person name="Daum C."/>
            <person name="Ng V."/>
            <person name="Clum A."/>
            <person name="Steindorff A."/>
            <person name="Ohm R."/>
            <person name="Martin F."/>
            <person name="Silar P."/>
            <person name="Natvig D."/>
            <person name="Lalanne C."/>
            <person name="Gautier V."/>
            <person name="Ament-Velasquez S.L."/>
            <person name="Kruys A."/>
            <person name="Hutchinson M.I."/>
            <person name="Powell A.J."/>
            <person name="Barry K."/>
            <person name="Miller A.N."/>
            <person name="Grigoriev I.V."/>
            <person name="Debuchy R."/>
            <person name="Gladieux P."/>
            <person name="Thoren M.H."/>
            <person name="Johannesson H."/>
        </authorList>
    </citation>
    <scope>NUCLEOTIDE SEQUENCE</scope>
    <source>
        <strain evidence="1">8032-3</strain>
    </source>
</reference>
<evidence type="ECO:0000313" key="2">
    <source>
        <dbReference type="Proteomes" id="UP001244011"/>
    </source>
</evidence>
<dbReference type="AlphaFoldDB" id="A0AAJ0BSC1"/>
<protein>
    <submittedName>
        <fullName evidence="1">Uncharacterized protein</fullName>
    </submittedName>
</protein>
<feature type="non-terminal residue" evidence="1">
    <location>
        <position position="1"/>
    </location>
</feature>
<dbReference type="EMBL" id="MU839043">
    <property type="protein sequence ID" value="KAK1762127.1"/>
    <property type="molecule type" value="Genomic_DNA"/>
</dbReference>
<dbReference type="Proteomes" id="UP001244011">
    <property type="component" value="Unassembled WGS sequence"/>
</dbReference>
<evidence type="ECO:0000313" key="1">
    <source>
        <dbReference type="EMBL" id="KAK1762127.1"/>
    </source>
</evidence>
<feature type="non-terminal residue" evidence="1">
    <location>
        <position position="113"/>
    </location>
</feature>
<comment type="caution">
    <text evidence="1">The sequence shown here is derived from an EMBL/GenBank/DDBJ whole genome shotgun (WGS) entry which is preliminary data.</text>
</comment>
<name>A0AAJ0BSC1_9PEZI</name>
<dbReference type="RefSeq" id="XP_060278340.1">
    <property type="nucleotide sequence ID" value="XM_060424131.1"/>
</dbReference>
<accession>A0AAJ0BSC1</accession>
<gene>
    <name evidence="1" type="ORF">QBC33DRAFT_423222</name>
</gene>
<organism evidence="1 2">
    <name type="scientific">Phialemonium atrogriseum</name>
    <dbReference type="NCBI Taxonomy" id="1093897"/>
    <lineage>
        <taxon>Eukaryota</taxon>
        <taxon>Fungi</taxon>
        <taxon>Dikarya</taxon>
        <taxon>Ascomycota</taxon>
        <taxon>Pezizomycotina</taxon>
        <taxon>Sordariomycetes</taxon>
        <taxon>Sordariomycetidae</taxon>
        <taxon>Cephalothecales</taxon>
        <taxon>Cephalothecaceae</taxon>
        <taxon>Phialemonium</taxon>
    </lineage>
</organism>
<sequence>IYQLYVIVENGYVFNFQSGKLTATNNKLIDLALMSTCRLVAEEMKGVALRTNTITFTTVYTEDMRKRAGRFNSRMAGSYNMRSRMLEYAWPCITTDIYHEVAREYPRFLPLLD</sequence>
<dbReference type="GeneID" id="85307318"/>
<proteinExistence type="predicted"/>